<evidence type="ECO:0000259" key="3">
    <source>
        <dbReference type="Pfam" id="PF12708"/>
    </source>
</evidence>
<dbReference type="PANTHER" id="PTHR33928">
    <property type="entry name" value="POLYGALACTURONASE QRT3"/>
    <property type="match status" value="1"/>
</dbReference>
<dbReference type="FunFam" id="2.160.20.10:FF:000049">
    <property type="entry name" value="Putative exo-beta-1,3-glucanase"/>
    <property type="match status" value="1"/>
</dbReference>
<dbReference type="Proteomes" id="UP000664169">
    <property type="component" value="Unassembled WGS sequence"/>
</dbReference>
<evidence type="ECO:0000256" key="2">
    <source>
        <dbReference type="SAM" id="SignalP"/>
    </source>
</evidence>
<feature type="chain" id="PRO_5034285693" description="Rhamnogalacturonase A/B/Epimerase-like pectate lyase domain-containing protein" evidence="2">
    <location>
        <begin position="24"/>
        <end position="792"/>
    </location>
</feature>
<dbReference type="EMBL" id="CAJPDQ010000003">
    <property type="protein sequence ID" value="CAF9906787.1"/>
    <property type="molecule type" value="Genomic_DNA"/>
</dbReference>
<evidence type="ECO:0000313" key="4">
    <source>
        <dbReference type="EMBL" id="CAF9906787.1"/>
    </source>
</evidence>
<keyword evidence="5" id="KW-1185">Reference proteome</keyword>
<dbReference type="CDD" id="cd23668">
    <property type="entry name" value="GH55_beta13glucanase-like"/>
    <property type="match status" value="1"/>
</dbReference>
<dbReference type="Gene3D" id="2.160.20.10">
    <property type="entry name" value="Single-stranded right-handed beta-helix, Pectin lyase-like"/>
    <property type="match status" value="2"/>
</dbReference>
<accession>A0A8H3HXQ7</accession>
<keyword evidence="2" id="KW-0732">Signal</keyword>
<dbReference type="SUPFAM" id="SSF51126">
    <property type="entry name" value="Pectin lyase-like"/>
    <property type="match status" value="2"/>
</dbReference>
<dbReference type="InterPro" id="IPR012334">
    <property type="entry name" value="Pectin_lyas_fold"/>
</dbReference>
<comment type="caution">
    <text evidence="4">The sequence shown here is derived from an EMBL/GenBank/DDBJ whole genome shotgun (WGS) entry which is preliminary data.</text>
</comment>
<dbReference type="InterPro" id="IPR011050">
    <property type="entry name" value="Pectin_lyase_fold/virulence"/>
</dbReference>
<dbReference type="GO" id="GO:0004650">
    <property type="term" value="F:polygalacturonase activity"/>
    <property type="evidence" value="ECO:0007669"/>
    <property type="project" value="InterPro"/>
</dbReference>
<dbReference type="InterPro" id="IPR039279">
    <property type="entry name" value="QRT3-like"/>
</dbReference>
<organism evidence="4 5">
    <name type="scientific">Gomphillus americanus</name>
    <dbReference type="NCBI Taxonomy" id="1940652"/>
    <lineage>
        <taxon>Eukaryota</taxon>
        <taxon>Fungi</taxon>
        <taxon>Dikarya</taxon>
        <taxon>Ascomycota</taxon>
        <taxon>Pezizomycotina</taxon>
        <taxon>Lecanoromycetes</taxon>
        <taxon>OSLEUM clade</taxon>
        <taxon>Ostropomycetidae</taxon>
        <taxon>Ostropales</taxon>
        <taxon>Graphidaceae</taxon>
        <taxon>Gomphilloideae</taxon>
        <taxon>Gomphillus</taxon>
    </lineage>
</organism>
<feature type="domain" description="Rhamnogalacturonase A/B/Epimerase-like pectate lyase" evidence="3">
    <location>
        <begin position="413"/>
        <end position="529"/>
    </location>
</feature>
<name>A0A8H3HXQ7_9LECA</name>
<evidence type="ECO:0000256" key="1">
    <source>
        <dbReference type="SAM" id="MobiDB-lite"/>
    </source>
</evidence>
<reference evidence="4" key="1">
    <citation type="submission" date="2021-03" db="EMBL/GenBank/DDBJ databases">
        <authorList>
            <person name="Tagirdzhanova G."/>
        </authorList>
    </citation>
    <scope>NUCLEOTIDE SEQUENCE</scope>
</reference>
<feature type="region of interest" description="Disordered" evidence="1">
    <location>
        <begin position="366"/>
        <end position="387"/>
    </location>
</feature>
<gene>
    <name evidence="4" type="ORF">GOMPHAMPRED_004927</name>
</gene>
<feature type="signal peptide" evidence="2">
    <location>
        <begin position="1"/>
        <end position="23"/>
    </location>
</feature>
<dbReference type="OrthoDB" id="1046782at2759"/>
<feature type="domain" description="Rhamnogalacturonase A/B/Epimerase-like pectate lyase" evidence="3">
    <location>
        <begin position="59"/>
        <end position="276"/>
    </location>
</feature>
<evidence type="ECO:0000313" key="5">
    <source>
        <dbReference type="Proteomes" id="UP000664169"/>
    </source>
</evidence>
<dbReference type="InterPro" id="IPR024535">
    <property type="entry name" value="RHGA/B-epi-like_pectate_lyase"/>
</dbReference>
<protein>
    <recommendedName>
        <fullName evidence="3">Rhamnogalacturonase A/B/Epimerase-like pectate lyase domain-containing protein</fullName>
    </recommendedName>
</protein>
<proteinExistence type="predicted"/>
<dbReference type="Pfam" id="PF12708">
    <property type="entry name" value="Pect-lyase_RHGA_epim"/>
    <property type="match status" value="2"/>
</dbReference>
<sequence length="792" mass="84380">MYGFTSFALVAAYLSSPLVGAFSHPSSELVERQAAGPWLASQGAAGQGTVPSNPGYKVFRNVKDYGAVGDGQTDDSAAINKAIQDGSRCGPGCNSTTVTPALVFFPSGTYLVKNPIIQWYYTQLVGDAASIPTIKADSSIKAMGVIDSDPYDNNGNSFWVNQNNFYRQVRNFKIDLTSAPDGLAGIHWQVAQATSLQNIEFNMRDKSSKQIGIFMDNGSGGFMADLTFNGGQYGAFFGNQQFTTRNLKFSNCDTAIFMNWNWLWTLKNIQVDATCGVAVNMSVGGPTAQTVGSVLLQDSKISSPIGVVTAYDKAAKASNGTLILDNVDFTGCGKAVENTDDGSGAANLAGGSVVASWVQGSTYTSAEPARTASNGQAQTQGTLNSASKPKSLLKNSIYAEQSKRQYESGFTVVSVKSSGAKGDGVTDDTAALQAVLDAATPNQVVYFPHGNYLLKSTLKITKSVNIVGEVWPILMADGASFNDQSNPKVVIQVGDENSSSINVQMSDLVISTNGPAQGAILMEWNTKGDGTPGANGLWDVHWRIGGYTGSNLQSDKCSRADAGQPQTVSQSCFGAFLLFHMTENSSAYLENVWWWVADHELDNKDGNQLNIYNGRGVLIEAADGPTWLYGTASEHSQLYNYAFNKASNIYVGAMQTETAYMQGGANGPLADVAFKPTTKYADPTFSECKTSDLTCKMTWGLRITDSSNVLVYGAGLYSFFNNYDQKCLISGGGSDNCQTNMVYIDDCSSDVVLYGLSTKAAVNMVVINDEPAVFGANNPSTFCETVAVVEAA</sequence>
<dbReference type="PANTHER" id="PTHR33928:SF2">
    <property type="entry name" value="PECTATE LYASE SUPERFAMILY PROTEIN DOMAIN-CONTAINING PROTEIN-RELATED"/>
    <property type="match status" value="1"/>
</dbReference>
<dbReference type="AlphaFoldDB" id="A0A8H3HXQ7"/>